<proteinExistence type="predicted"/>
<evidence type="ECO:0000313" key="4">
    <source>
        <dbReference type="EnsemblFungi" id="MAPG_09437T0"/>
    </source>
</evidence>
<gene>
    <name evidence="3" type="ORF">MAPG_09437</name>
</gene>
<evidence type="ECO:0000313" key="3">
    <source>
        <dbReference type="EMBL" id="KLU90912.1"/>
    </source>
</evidence>
<feature type="chain" id="PRO_5009385896" description="DUF4232 domain-containing protein" evidence="2">
    <location>
        <begin position="24"/>
        <end position="235"/>
    </location>
</feature>
<dbReference type="EMBL" id="ADBL01002410">
    <property type="status" value="NOT_ANNOTATED_CDS"/>
    <property type="molecule type" value="Genomic_DNA"/>
</dbReference>
<reference evidence="3" key="3">
    <citation type="submission" date="2011-03" db="EMBL/GenBank/DDBJ databases">
        <title>Annotation of Magnaporthe poae ATCC 64411.</title>
        <authorList>
            <person name="Ma L.-J."/>
            <person name="Dead R."/>
            <person name="Young S.K."/>
            <person name="Zeng Q."/>
            <person name="Gargeya S."/>
            <person name="Fitzgerald M."/>
            <person name="Haas B."/>
            <person name="Abouelleil A."/>
            <person name="Alvarado L."/>
            <person name="Arachchi H.M."/>
            <person name="Berlin A."/>
            <person name="Brown A."/>
            <person name="Chapman S.B."/>
            <person name="Chen Z."/>
            <person name="Dunbar C."/>
            <person name="Freedman E."/>
            <person name="Gearin G."/>
            <person name="Gellesch M."/>
            <person name="Goldberg J."/>
            <person name="Griggs A."/>
            <person name="Gujja S."/>
            <person name="Heiman D."/>
            <person name="Howarth C."/>
            <person name="Larson L."/>
            <person name="Lui A."/>
            <person name="MacDonald P.J.P."/>
            <person name="Mehta T."/>
            <person name="Montmayeur A."/>
            <person name="Murphy C."/>
            <person name="Neiman D."/>
            <person name="Pearson M."/>
            <person name="Priest M."/>
            <person name="Roberts A."/>
            <person name="Saif S."/>
            <person name="Shea T."/>
            <person name="Shenoy N."/>
            <person name="Sisk P."/>
            <person name="Stolte C."/>
            <person name="Sykes S."/>
            <person name="Yandava C."/>
            <person name="Wortman J."/>
            <person name="Nusbaum C."/>
            <person name="Birren B."/>
        </authorList>
    </citation>
    <scope>NUCLEOTIDE SEQUENCE</scope>
    <source>
        <strain evidence="3">ATCC 64411</strain>
    </source>
</reference>
<protein>
    <recommendedName>
        <fullName evidence="6">DUF4232 domain-containing protein</fullName>
    </recommendedName>
</protein>
<accession>A0A0C4E9Y5</accession>
<organism evidence="4 5">
    <name type="scientific">Magnaporthiopsis poae (strain ATCC 64411 / 73-15)</name>
    <name type="common">Kentucky bluegrass fungus</name>
    <name type="synonym">Magnaporthe poae</name>
    <dbReference type="NCBI Taxonomy" id="644358"/>
    <lineage>
        <taxon>Eukaryota</taxon>
        <taxon>Fungi</taxon>
        <taxon>Dikarya</taxon>
        <taxon>Ascomycota</taxon>
        <taxon>Pezizomycotina</taxon>
        <taxon>Sordariomycetes</taxon>
        <taxon>Sordariomycetidae</taxon>
        <taxon>Magnaporthales</taxon>
        <taxon>Magnaporthaceae</taxon>
        <taxon>Magnaporthiopsis</taxon>
    </lineage>
</organism>
<dbReference type="VEuPathDB" id="FungiDB:MAPG_09437"/>
<reference evidence="4" key="4">
    <citation type="journal article" date="2015" name="G3 (Bethesda)">
        <title>Genome sequences of three phytopathogenic species of the Magnaporthaceae family of fungi.</title>
        <authorList>
            <person name="Okagaki L.H."/>
            <person name="Nunes C.C."/>
            <person name="Sailsbery J."/>
            <person name="Clay B."/>
            <person name="Brown D."/>
            <person name="John T."/>
            <person name="Oh Y."/>
            <person name="Young N."/>
            <person name="Fitzgerald M."/>
            <person name="Haas B.J."/>
            <person name="Zeng Q."/>
            <person name="Young S."/>
            <person name="Adiconis X."/>
            <person name="Fan L."/>
            <person name="Levin J.Z."/>
            <person name="Mitchell T.K."/>
            <person name="Okubara P.A."/>
            <person name="Farman M.L."/>
            <person name="Kohn L.M."/>
            <person name="Birren B."/>
            <person name="Ma L.-J."/>
            <person name="Dean R.A."/>
        </authorList>
    </citation>
    <scope>NUCLEOTIDE SEQUENCE</scope>
    <source>
        <strain evidence="4">ATCC 64411 / 73-15</strain>
    </source>
</reference>
<reference evidence="5" key="1">
    <citation type="submission" date="2010-05" db="EMBL/GenBank/DDBJ databases">
        <title>The genome sequence of Magnaporthe poae strain ATCC 64411.</title>
        <authorList>
            <person name="Ma L.-J."/>
            <person name="Dead R."/>
            <person name="Young S."/>
            <person name="Zeng Q."/>
            <person name="Koehrsen M."/>
            <person name="Alvarado L."/>
            <person name="Berlin A."/>
            <person name="Chapman S.B."/>
            <person name="Chen Z."/>
            <person name="Freedman E."/>
            <person name="Gellesch M."/>
            <person name="Goldberg J."/>
            <person name="Griggs A."/>
            <person name="Gujja S."/>
            <person name="Heilman E.R."/>
            <person name="Heiman D."/>
            <person name="Hepburn T."/>
            <person name="Howarth C."/>
            <person name="Jen D."/>
            <person name="Larson L."/>
            <person name="Mehta T."/>
            <person name="Neiman D."/>
            <person name="Pearson M."/>
            <person name="Roberts A."/>
            <person name="Saif S."/>
            <person name="Shea T."/>
            <person name="Shenoy N."/>
            <person name="Sisk P."/>
            <person name="Stolte C."/>
            <person name="Sykes S."/>
            <person name="Walk T."/>
            <person name="White J."/>
            <person name="Yandava C."/>
            <person name="Haas B."/>
            <person name="Nusbaum C."/>
            <person name="Birren B."/>
        </authorList>
    </citation>
    <scope>NUCLEOTIDE SEQUENCE [LARGE SCALE GENOMIC DNA]</scope>
    <source>
        <strain evidence="5">ATCC 64411 / 73-15</strain>
    </source>
</reference>
<evidence type="ECO:0000256" key="2">
    <source>
        <dbReference type="SAM" id="SignalP"/>
    </source>
</evidence>
<name>A0A0C4E9Y5_MAGP6</name>
<feature type="signal peptide" evidence="2">
    <location>
        <begin position="1"/>
        <end position="23"/>
    </location>
</feature>
<reference evidence="3" key="2">
    <citation type="submission" date="2010-05" db="EMBL/GenBank/DDBJ databases">
        <title>The Genome Sequence of Magnaporthe poae strain ATCC 64411.</title>
        <authorList>
            <consortium name="The Broad Institute Genome Sequencing Platform"/>
            <consortium name="Broad Institute Genome Sequencing Center for Infectious Disease"/>
            <person name="Ma L.-J."/>
            <person name="Dead R."/>
            <person name="Young S."/>
            <person name="Zeng Q."/>
            <person name="Koehrsen M."/>
            <person name="Alvarado L."/>
            <person name="Berlin A."/>
            <person name="Chapman S.B."/>
            <person name="Chen Z."/>
            <person name="Freedman E."/>
            <person name="Gellesch M."/>
            <person name="Goldberg J."/>
            <person name="Griggs A."/>
            <person name="Gujja S."/>
            <person name="Heilman E.R."/>
            <person name="Heiman D."/>
            <person name="Hepburn T."/>
            <person name="Howarth C."/>
            <person name="Jen D."/>
            <person name="Larson L."/>
            <person name="Mehta T."/>
            <person name="Neiman D."/>
            <person name="Pearson M."/>
            <person name="Roberts A."/>
            <person name="Saif S."/>
            <person name="Shea T."/>
            <person name="Shenoy N."/>
            <person name="Sisk P."/>
            <person name="Stolte C."/>
            <person name="Sykes S."/>
            <person name="Walk T."/>
            <person name="White J."/>
            <person name="Yandava C."/>
            <person name="Haas B."/>
            <person name="Nusbaum C."/>
            <person name="Birren B."/>
        </authorList>
    </citation>
    <scope>NUCLEOTIDE SEQUENCE</scope>
    <source>
        <strain evidence="3">ATCC 64411</strain>
    </source>
</reference>
<dbReference type="EMBL" id="GL876976">
    <property type="protein sequence ID" value="KLU90912.1"/>
    <property type="molecule type" value="Genomic_DNA"/>
</dbReference>
<evidence type="ECO:0008006" key="6">
    <source>
        <dbReference type="Google" id="ProtNLM"/>
    </source>
</evidence>
<reference evidence="4" key="5">
    <citation type="submission" date="2015-06" db="UniProtKB">
        <authorList>
            <consortium name="EnsemblFungi"/>
        </authorList>
    </citation>
    <scope>IDENTIFICATION</scope>
    <source>
        <strain evidence="4">ATCC 64411</strain>
    </source>
</reference>
<evidence type="ECO:0000313" key="5">
    <source>
        <dbReference type="Proteomes" id="UP000011715"/>
    </source>
</evidence>
<feature type="region of interest" description="Disordered" evidence="1">
    <location>
        <begin position="150"/>
        <end position="186"/>
    </location>
</feature>
<dbReference type="EnsemblFungi" id="MAPG_09437T0">
    <property type="protein sequence ID" value="MAPG_09437T0"/>
    <property type="gene ID" value="MAPG_09437"/>
</dbReference>
<feature type="compositionally biased region" description="Polar residues" evidence="1">
    <location>
        <begin position="152"/>
        <end position="165"/>
    </location>
</feature>
<sequence length="235" mass="24950">MQTPSLVAASRLVLALLASSAIAAPLTIGTTTSTTTGDLVARDGLSEGCPPGYGNGCSHAAAKIEARSPLLGMKKKKKQPVTAKPPPVQASACKIVVSPGTGPSFNVRAKPNAQTTLSSAGVQYTLKTSPTCEVIGELPDGFTAKGDVDGWITTNPSSNRPNNQFDNRREGKRRRETKRFPATTTAAGDFQERRVRKTYLGACTLELQELRLFFVEGNEVKTSAADARKEFGWGP</sequence>
<keyword evidence="2" id="KW-0732">Signal</keyword>
<evidence type="ECO:0000256" key="1">
    <source>
        <dbReference type="SAM" id="MobiDB-lite"/>
    </source>
</evidence>
<dbReference type="Proteomes" id="UP000011715">
    <property type="component" value="Unassembled WGS sequence"/>
</dbReference>
<keyword evidence="5" id="KW-1185">Reference proteome</keyword>
<dbReference type="AlphaFoldDB" id="A0A0C4E9Y5"/>
<dbReference type="STRING" id="644358.A0A0C4E9Y5"/>
<dbReference type="OrthoDB" id="64915at2759"/>